<dbReference type="EMBL" id="BAAAQD010000001">
    <property type="protein sequence ID" value="GAA1499773.1"/>
    <property type="molecule type" value="Genomic_DNA"/>
</dbReference>
<comment type="caution">
    <text evidence="1">The sequence shown here is derived from an EMBL/GenBank/DDBJ whole genome shotgun (WGS) entry which is preliminary data.</text>
</comment>
<proteinExistence type="predicted"/>
<sequence>MPAGDFGAAWDGAPDGVWNGLMAASAYAGTLCGPVRPCQCAVGALSAAAAMVLASQQEAHKESTMQQFATPSPISTLLGIPATTSRGDITARSL</sequence>
<dbReference type="Proteomes" id="UP001501470">
    <property type="component" value="Unassembled WGS sequence"/>
</dbReference>
<reference evidence="1 2" key="1">
    <citation type="journal article" date="2019" name="Int. J. Syst. Evol. Microbiol.">
        <title>The Global Catalogue of Microorganisms (GCM) 10K type strain sequencing project: providing services to taxonomists for standard genome sequencing and annotation.</title>
        <authorList>
            <consortium name="The Broad Institute Genomics Platform"/>
            <consortium name="The Broad Institute Genome Sequencing Center for Infectious Disease"/>
            <person name="Wu L."/>
            <person name="Ma J."/>
        </authorList>
    </citation>
    <scope>NUCLEOTIDE SEQUENCE [LARGE SCALE GENOMIC DNA]</scope>
    <source>
        <strain evidence="1 2">JCM 15933</strain>
    </source>
</reference>
<keyword evidence="2" id="KW-1185">Reference proteome</keyword>
<evidence type="ECO:0000313" key="2">
    <source>
        <dbReference type="Proteomes" id="UP001501470"/>
    </source>
</evidence>
<evidence type="ECO:0000313" key="1">
    <source>
        <dbReference type="EMBL" id="GAA1499773.1"/>
    </source>
</evidence>
<accession>A0ABN1ZIS5</accession>
<name>A0ABN1ZIS5_9ACTN</name>
<protein>
    <submittedName>
        <fullName evidence="1">Uncharacterized protein</fullName>
    </submittedName>
</protein>
<gene>
    <name evidence="1" type="ORF">GCM10009827_003370</name>
</gene>
<organism evidence="1 2">
    <name type="scientific">Dactylosporangium maewongense</name>
    <dbReference type="NCBI Taxonomy" id="634393"/>
    <lineage>
        <taxon>Bacteria</taxon>
        <taxon>Bacillati</taxon>
        <taxon>Actinomycetota</taxon>
        <taxon>Actinomycetes</taxon>
        <taxon>Micromonosporales</taxon>
        <taxon>Micromonosporaceae</taxon>
        <taxon>Dactylosporangium</taxon>
    </lineage>
</organism>